<gene>
    <name evidence="1" type="ORF">HNR30_004207</name>
</gene>
<name>A0A7W0HRC2_9ACTN</name>
<organism evidence="1 2">
    <name type="scientific">Nonomuraea soli</name>
    <dbReference type="NCBI Taxonomy" id="1032476"/>
    <lineage>
        <taxon>Bacteria</taxon>
        <taxon>Bacillati</taxon>
        <taxon>Actinomycetota</taxon>
        <taxon>Actinomycetes</taxon>
        <taxon>Streptosporangiales</taxon>
        <taxon>Streptosporangiaceae</taxon>
        <taxon>Nonomuraea</taxon>
    </lineage>
</organism>
<dbReference type="RefSeq" id="WP_181611571.1">
    <property type="nucleotide sequence ID" value="NZ_BAABAM010000003.1"/>
</dbReference>
<dbReference type="EMBL" id="JACDUR010000004">
    <property type="protein sequence ID" value="MBA2892853.1"/>
    <property type="molecule type" value="Genomic_DNA"/>
</dbReference>
<sequence length="203" mass="22223">MPGDDLYHLLRSYDPSDVSMQRFHTVWCEGIPVEEAVSLLGADPATGTPDRFCEWGPGSDGDGEQAGGLLAGTFDGWTVLIGDHRCTADDVVTELSRRDRRTLALAWDYHGESLLKYARSGELITVLDVFDPEDRSGADPDALDACLEGLRFDLDEGEPAVEPAEAFTSALVVIGRVVGRPLDREWLDAPHTGYVVPGYEEWV</sequence>
<dbReference type="Pfam" id="PF20062">
    <property type="entry name" value="DUF6461"/>
    <property type="match status" value="1"/>
</dbReference>
<keyword evidence="2" id="KW-1185">Reference proteome</keyword>
<dbReference type="Proteomes" id="UP000530928">
    <property type="component" value="Unassembled WGS sequence"/>
</dbReference>
<reference evidence="1 2" key="1">
    <citation type="submission" date="2020-07" db="EMBL/GenBank/DDBJ databases">
        <title>Genomic Encyclopedia of Type Strains, Phase IV (KMG-IV): sequencing the most valuable type-strain genomes for metagenomic binning, comparative biology and taxonomic classification.</title>
        <authorList>
            <person name="Goeker M."/>
        </authorList>
    </citation>
    <scope>NUCLEOTIDE SEQUENCE [LARGE SCALE GENOMIC DNA]</scope>
    <source>
        <strain evidence="1 2">DSM 45533</strain>
    </source>
</reference>
<proteinExistence type="predicted"/>
<comment type="caution">
    <text evidence="1">The sequence shown here is derived from an EMBL/GenBank/DDBJ whole genome shotgun (WGS) entry which is preliminary data.</text>
</comment>
<protein>
    <submittedName>
        <fullName evidence="1">Uncharacterized protein</fullName>
    </submittedName>
</protein>
<evidence type="ECO:0000313" key="2">
    <source>
        <dbReference type="Proteomes" id="UP000530928"/>
    </source>
</evidence>
<dbReference type="AlphaFoldDB" id="A0A7W0HRC2"/>
<accession>A0A7W0HRC2</accession>
<evidence type="ECO:0000313" key="1">
    <source>
        <dbReference type="EMBL" id="MBA2892853.1"/>
    </source>
</evidence>
<dbReference type="InterPro" id="IPR045592">
    <property type="entry name" value="DUF6461"/>
</dbReference>